<dbReference type="AlphaFoldDB" id="A0A3D8IIM6"/>
<sequence>MLENGTKDIQQSQNMPVKDSSVSVFSKIDSQQHINEYQDSNISQNVLEDKLTQHTQVQNNVLAHLKIHVEGRLFSLNLTHLNIQCRNKIFQVFDQKSNYTLEEILIMFVTNLRDQTLAEMQLLDLLVELQSQ</sequence>
<accession>A0A3D8IIM6</accession>
<dbReference type="Proteomes" id="UP000256379">
    <property type="component" value="Unassembled WGS sequence"/>
</dbReference>
<evidence type="ECO:0000313" key="2">
    <source>
        <dbReference type="Proteomes" id="UP000256379"/>
    </source>
</evidence>
<comment type="caution">
    <text evidence="1">The sequence shown here is derived from an EMBL/GenBank/DDBJ whole genome shotgun (WGS) entry which is preliminary data.</text>
</comment>
<organism evidence="1 2">
    <name type="scientific">Helicobacter didelphidarum</name>
    <dbReference type="NCBI Taxonomy" id="2040648"/>
    <lineage>
        <taxon>Bacteria</taxon>
        <taxon>Pseudomonadati</taxon>
        <taxon>Campylobacterota</taxon>
        <taxon>Epsilonproteobacteria</taxon>
        <taxon>Campylobacterales</taxon>
        <taxon>Helicobacteraceae</taxon>
        <taxon>Helicobacter</taxon>
    </lineage>
</organism>
<keyword evidence="2" id="KW-1185">Reference proteome</keyword>
<dbReference type="OrthoDB" id="9974994at2"/>
<dbReference type="EMBL" id="NXLQ01000015">
    <property type="protein sequence ID" value="RDU64973.1"/>
    <property type="molecule type" value="Genomic_DNA"/>
</dbReference>
<reference evidence="1 2" key="1">
    <citation type="submission" date="2018-04" db="EMBL/GenBank/DDBJ databases">
        <title>Novel Campyloabacter and Helicobacter Species and Strains.</title>
        <authorList>
            <person name="Mannion A.J."/>
            <person name="Shen Z."/>
            <person name="Fox J.G."/>
        </authorList>
    </citation>
    <scope>NUCLEOTIDE SEQUENCE [LARGE SCALE GENOMIC DNA]</scope>
    <source>
        <strain evidence="1 2">MIT 17-337</strain>
    </source>
</reference>
<name>A0A3D8IIM6_9HELI</name>
<gene>
    <name evidence="1" type="ORF">CQA53_06955</name>
</gene>
<protein>
    <submittedName>
        <fullName evidence="1">Uncharacterized protein</fullName>
    </submittedName>
</protein>
<dbReference type="RefSeq" id="WP_115543295.1">
    <property type="nucleotide sequence ID" value="NZ_NXLQ01000015.1"/>
</dbReference>
<proteinExistence type="predicted"/>
<evidence type="ECO:0000313" key="1">
    <source>
        <dbReference type="EMBL" id="RDU64973.1"/>
    </source>
</evidence>